<feature type="coiled-coil region" evidence="1">
    <location>
        <begin position="53"/>
        <end position="80"/>
    </location>
</feature>
<evidence type="ECO:0000256" key="2">
    <source>
        <dbReference type="SAM" id="MobiDB-lite"/>
    </source>
</evidence>
<keyword evidence="3" id="KW-1185">Reference proteome</keyword>
<name>A0A915NPQ2_9BILA</name>
<evidence type="ECO:0000313" key="3">
    <source>
        <dbReference type="Proteomes" id="UP000887560"/>
    </source>
</evidence>
<protein>
    <submittedName>
        <fullName evidence="4">Uncharacterized protein</fullName>
    </submittedName>
</protein>
<feature type="region of interest" description="Disordered" evidence="2">
    <location>
        <begin position="147"/>
        <end position="174"/>
    </location>
</feature>
<dbReference type="AlphaFoldDB" id="A0A915NPQ2"/>
<dbReference type="WBParaSite" id="scf7180000420797.g5749">
    <property type="protein sequence ID" value="scf7180000420797.g5749"/>
    <property type="gene ID" value="scf7180000420797.g5749"/>
</dbReference>
<reference evidence="4" key="1">
    <citation type="submission" date="2022-11" db="UniProtKB">
        <authorList>
            <consortium name="WormBaseParasite"/>
        </authorList>
    </citation>
    <scope>IDENTIFICATION</scope>
</reference>
<accession>A0A915NPQ2</accession>
<proteinExistence type="predicted"/>
<dbReference type="Proteomes" id="UP000887560">
    <property type="component" value="Unplaced"/>
</dbReference>
<keyword evidence="1" id="KW-0175">Coiled coil</keyword>
<organism evidence="3 4">
    <name type="scientific">Meloidogyne floridensis</name>
    <dbReference type="NCBI Taxonomy" id="298350"/>
    <lineage>
        <taxon>Eukaryota</taxon>
        <taxon>Metazoa</taxon>
        <taxon>Ecdysozoa</taxon>
        <taxon>Nematoda</taxon>
        <taxon>Chromadorea</taxon>
        <taxon>Rhabditida</taxon>
        <taxon>Tylenchina</taxon>
        <taxon>Tylenchomorpha</taxon>
        <taxon>Tylenchoidea</taxon>
        <taxon>Meloidogynidae</taxon>
        <taxon>Meloidogyninae</taxon>
        <taxon>Meloidogyne</taxon>
    </lineage>
</organism>
<evidence type="ECO:0000256" key="1">
    <source>
        <dbReference type="SAM" id="Coils"/>
    </source>
</evidence>
<sequence length="174" mass="19707">MKGGKKAFAKLEQRVHELTTELEAEARRHTETQKALRVKERREQMASMNLNKYRHIQYQLEDAEERADTAENSLAKYRAKSRSTANIQMLIGKGVKTSASTTSALHNNVLYYPIRHSSVEHSSSLHNTSFGNGTPVWTASSALYAVNGERQENNKEDENSEKDSIISHSNQEED</sequence>
<feature type="compositionally biased region" description="Basic and acidic residues" evidence="2">
    <location>
        <begin position="149"/>
        <end position="165"/>
    </location>
</feature>
<evidence type="ECO:0000313" key="4">
    <source>
        <dbReference type="WBParaSite" id="scf7180000420797.g5749"/>
    </source>
</evidence>